<dbReference type="RefSeq" id="WP_162871723.1">
    <property type="nucleotide sequence ID" value="NZ_RKQG01000002.1"/>
</dbReference>
<organism evidence="1 2">
    <name type="scientific">Kitasatospora cineracea</name>
    <dbReference type="NCBI Taxonomy" id="88074"/>
    <lineage>
        <taxon>Bacteria</taxon>
        <taxon>Bacillati</taxon>
        <taxon>Actinomycetota</taxon>
        <taxon>Actinomycetes</taxon>
        <taxon>Kitasatosporales</taxon>
        <taxon>Streptomycetaceae</taxon>
        <taxon>Kitasatospora</taxon>
    </lineage>
</organism>
<sequence length="53" mass="5586">MLSEDRAVELVETLTGPVEPGTMWVCEGCRAGVEDEEAVCCPGAEPALSYVEG</sequence>
<proteinExistence type="predicted"/>
<accession>A0A3N4R644</accession>
<evidence type="ECO:0000313" key="1">
    <source>
        <dbReference type="EMBL" id="RPE28632.1"/>
    </source>
</evidence>
<gene>
    <name evidence="1" type="ORF">EDD38_5769</name>
</gene>
<protein>
    <submittedName>
        <fullName evidence="1">Uncharacterized protein</fullName>
    </submittedName>
</protein>
<comment type="caution">
    <text evidence="1">The sequence shown here is derived from an EMBL/GenBank/DDBJ whole genome shotgun (WGS) entry which is preliminary data.</text>
</comment>
<dbReference type="Proteomes" id="UP000266906">
    <property type="component" value="Unassembled WGS sequence"/>
</dbReference>
<name>A0A3N4R644_9ACTN</name>
<dbReference type="AlphaFoldDB" id="A0A3N4R644"/>
<dbReference type="EMBL" id="RKQG01000002">
    <property type="protein sequence ID" value="RPE28632.1"/>
    <property type="molecule type" value="Genomic_DNA"/>
</dbReference>
<keyword evidence="2" id="KW-1185">Reference proteome</keyword>
<reference evidence="1 2" key="1">
    <citation type="submission" date="2018-11" db="EMBL/GenBank/DDBJ databases">
        <title>Sequencing the genomes of 1000 actinobacteria strains.</title>
        <authorList>
            <person name="Klenk H.-P."/>
        </authorList>
    </citation>
    <scope>NUCLEOTIDE SEQUENCE [LARGE SCALE GENOMIC DNA]</scope>
    <source>
        <strain evidence="1 2">DSM 44781</strain>
    </source>
</reference>
<evidence type="ECO:0000313" key="2">
    <source>
        <dbReference type="Proteomes" id="UP000266906"/>
    </source>
</evidence>